<feature type="domain" description="Cation efflux protein transmembrane" evidence="9">
    <location>
        <begin position="29"/>
        <end position="233"/>
    </location>
</feature>
<keyword evidence="11" id="KW-1185">Reference proteome</keyword>
<keyword evidence="2" id="KW-0813">Transport</keyword>
<evidence type="ECO:0000313" key="11">
    <source>
        <dbReference type="Proteomes" id="UP000197019"/>
    </source>
</evidence>
<feature type="transmembrane region" description="Helical" evidence="8">
    <location>
        <begin position="202"/>
        <end position="222"/>
    </location>
</feature>
<dbReference type="PANTHER" id="PTHR45755">
    <property type="match status" value="1"/>
</dbReference>
<accession>A0A1Z4C4Y6</accession>
<keyword evidence="6" id="KW-0406">Ion transport</keyword>
<evidence type="ECO:0000256" key="3">
    <source>
        <dbReference type="ARBA" id="ARBA00022692"/>
    </source>
</evidence>
<evidence type="ECO:0000256" key="4">
    <source>
        <dbReference type="ARBA" id="ARBA00022906"/>
    </source>
</evidence>
<feature type="transmembrane region" description="Helical" evidence="8">
    <location>
        <begin position="176"/>
        <end position="196"/>
    </location>
</feature>
<dbReference type="KEGG" id="mpsy:CEK71_00940"/>
<dbReference type="PANTHER" id="PTHR45755:SF4">
    <property type="entry name" value="ZINC TRANSPORTER 7"/>
    <property type="match status" value="1"/>
</dbReference>
<protein>
    <submittedName>
        <fullName evidence="10">Cation transporter</fullName>
    </submittedName>
</protein>
<evidence type="ECO:0000256" key="8">
    <source>
        <dbReference type="SAM" id="Phobius"/>
    </source>
</evidence>
<keyword evidence="4" id="KW-0864">Zinc transport</keyword>
<dbReference type="InterPro" id="IPR058533">
    <property type="entry name" value="Cation_efflux_TM"/>
</dbReference>
<gene>
    <name evidence="10" type="ORF">CEK71_00940</name>
</gene>
<evidence type="ECO:0000256" key="1">
    <source>
        <dbReference type="ARBA" id="ARBA00004141"/>
    </source>
</evidence>
<reference evidence="10 11" key="1">
    <citation type="submission" date="2017-06" db="EMBL/GenBank/DDBJ databases">
        <title>Genome Sequencing of the methanotroph Methylovulum psychrotolerants str. HV10-M2 isolated from a high-altitude environment.</title>
        <authorList>
            <person name="Mateos-Rivera A."/>
        </authorList>
    </citation>
    <scope>NUCLEOTIDE SEQUENCE [LARGE SCALE GENOMIC DNA]</scope>
    <source>
        <strain evidence="10 11">HV10_M2</strain>
    </source>
</reference>
<dbReference type="GO" id="GO:0006882">
    <property type="term" value="P:intracellular zinc ion homeostasis"/>
    <property type="evidence" value="ECO:0007669"/>
    <property type="project" value="InterPro"/>
</dbReference>
<feature type="transmembrane region" description="Helical" evidence="8">
    <location>
        <begin position="130"/>
        <end position="148"/>
    </location>
</feature>
<dbReference type="Proteomes" id="UP000197019">
    <property type="component" value="Chromosome"/>
</dbReference>
<dbReference type="OrthoDB" id="271709at2"/>
<keyword evidence="3 8" id="KW-0812">Transmembrane</keyword>
<evidence type="ECO:0000256" key="5">
    <source>
        <dbReference type="ARBA" id="ARBA00022989"/>
    </source>
</evidence>
<keyword evidence="4" id="KW-0862">Zinc</keyword>
<evidence type="ECO:0000259" key="9">
    <source>
        <dbReference type="Pfam" id="PF01545"/>
    </source>
</evidence>
<evidence type="ECO:0000256" key="2">
    <source>
        <dbReference type="ARBA" id="ARBA00022448"/>
    </source>
</evidence>
<organism evidence="10 11">
    <name type="scientific">Methylovulum psychrotolerans</name>
    <dbReference type="NCBI Taxonomy" id="1704499"/>
    <lineage>
        <taxon>Bacteria</taxon>
        <taxon>Pseudomonadati</taxon>
        <taxon>Pseudomonadota</taxon>
        <taxon>Gammaproteobacteria</taxon>
        <taxon>Methylococcales</taxon>
        <taxon>Methylococcaceae</taxon>
        <taxon>Methylovulum</taxon>
    </lineage>
</organism>
<dbReference type="NCBIfam" id="NF033827">
    <property type="entry name" value="CDF_efflux_DmeF"/>
    <property type="match status" value="1"/>
</dbReference>
<dbReference type="Pfam" id="PF01545">
    <property type="entry name" value="Cation_efflux"/>
    <property type="match status" value="1"/>
</dbReference>
<evidence type="ECO:0000313" key="10">
    <source>
        <dbReference type="EMBL" id="ASF48589.1"/>
    </source>
</evidence>
<dbReference type="SUPFAM" id="SSF161111">
    <property type="entry name" value="Cation efflux protein transmembrane domain-like"/>
    <property type="match status" value="1"/>
</dbReference>
<dbReference type="NCBIfam" id="TIGR01297">
    <property type="entry name" value="CDF"/>
    <property type="match status" value="1"/>
</dbReference>
<evidence type="ECO:0000256" key="6">
    <source>
        <dbReference type="ARBA" id="ARBA00023065"/>
    </source>
</evidence>
<dbReference type="GO" id="GO:0005385">
    <property type="term" value="F:zinc ion transmembrane transporter activity"/>
    <property type="evidence" value="ECO:0007669"/>
    <property type="project" value="InterPro"/>
</dbReference>
<keyword evidence="7 8" id="KW-0472">Membrane</keyword>
<feature type="transmembrane region" description="Helical" evidence="8">
    <location>
        <begin position="29"/>
        <end position="50"/>
    </location>
</feature>
<dbReference type="Gene3D" id="1.20.1510.10">
    <property type="entry name" value="Cation efflux protein transmembrane domain"/>
    <property type="match status" value="1"/>
</dbReference>
<keyword evidence="5 8" id="KW-1133">Transmembrane helix</keyword>
<name>A0A1Z4C4Y6_9GAMM</name>
<dbReference type="AlphaFoldDB" id="A0A1Z4C4Y6"/>
<feature type="transmembrane region" description="Helical" evidence="8">
    <location>
        <begin position="56"/>
        <end position="73"/>
    </location>
</feature>
<sequence length="320" mass="35398">MHTQKLKDLQHHHDFAVISRQGERRTWQVLVLTLIMMVLEIMAGTLYGSMALLADGWHMATHVAAFMITLLAYRYSRLHADDHTFAFSAGKVGVLGGFASSIALGVVALMMLLESGERIFHPRTIHFDEALVVAGVGLLVNVLCAWLLKDHDHHDHHAAHEGHGHEHHHDHNLKAAYAHVLADALTSVLAIVALVAGKFYGWVWLDPVMGIVGVLVIARWSYTLIGETSPVLLDESVGQHYQTEIRQALEQDADNRVADLHIWCVGPGHFAVIVSVVSHQPQAPDYYKALLKPFYRLRGLGKLSHITVEVNQCVGEGCDG</sequence>
<dbReference type="InterPro" id="IPR045316">
    <property type="entry name" value="Msc2-like"/>
</dbReference>
<evidence type="ECO:0000256" key="7">
    <source>
        <dbReference type="ARBA" id="ARBA00023136"/>
    </source>
</evidence>
<comment type="subcellular location">
    <subcellularLocation>
        <location evidence="1">Membrane</location>
        <topology evidence="1">Multi-pass membrane protein</topology>
    </subcellularLocation>
</comment>
<proteinExistence type="predicted"/>
<dbReference type="RefSeq" id="WP_088621451.1">
    <property type="nucleotide sequence ID" value="NZ_CP022129.1"/>
</dbReference>
<dbReference type="InterPro" id="IPR027469">
    <property type="entry name" value="Cation_efflux_TMD_sf"/>
</dbReference>
<dbReference type="GO" id="GO:0016020">
    <property type="term" value="C:membrane"/>
    <property type="evidence" value="ECO:0007669"/>
    <property type="project" value="UniProtKB-SubCell"/>
</dbReference>
<feature type="transmembrane region" description="Helical" evidence="8">
    <location>
        <begin position="85"/>
        <end position="110"/>
    </location>
</feature>
<dbReference type="EMBL" id="CP022129">
    <property type="protein sequence ID" value="ASF48589.1"/>
    <property type="molecule type" value="Genomic_DNA"/>
</dbReference>
<dbReference type="InterPro" id="IPR002524">
    <property type="entry name" value="Cation_efflux"/>
</dbReference>